<keyword evidence="3" id="KW-0106">Calcium</keyword>
<reference evidence="6" key="2">
    <citation type="submission" date="2025-09" db="UniProtKB">
        <authorList>
            <consortium name="Ensembl"/>
        </authorList>
    </citation>
    <scope>IDENTIFICATION</scope>
</reference>
<dbReference type="SUPFAM" id="SSF47473">
    <property type="entry name" value="EF-hand"/>
    <property type="match status" value="1"/>
</dbReference>
<feature type="domain" description="EF-hand" evidence="5">
    <location>
        <begin position="30"/>
        <end position="65"/>
    </location>
</feature>
<dbReference type="AlphaFoldDB" id="A0A3B4WT07"/>
<dbReference type="STRING" id="1841481.ENSSLDP00000007326"/>
<evidence type="ECO:0000256" key="4">
    <source>
        <dbReference type="ARBA" id="ARBA00023203"/>
    </source>
</evidence>
<dbReference type="GO" id="GO:0005509">
    <property type="term" value="F:calcium ion binding"/>
    <property type="evidence" value="ECO:0007669"/>
    <property type="project" value="InterPro"/>
</dbReference>
<evidence type="ECO:0000256" key="1">
    <source>
        <dbReference type="ARBA" id="ARBA00022723"/>
    </source>
</evidence>
<evidence type="ECO:0000313" key="7">
    <source>
        <dbReference type="Proteomes" id="UP000261360"/>
    </source>
</evidence>
<organism evidence="6 7">
    <name type="scientific">Seriola lalandi dorsalis</name>
    <dbReference type="NCBI Taxonomy" id="1841481"/>
    <lineage>
        <taxon>Eukaryota</taxon>
        <taxon>Metazoa</taxon>
        <taxon>Chordata</taxon>
        <taxon>Craniata</taxon>
        <taxon>Vertebrata</taxon>
        <taxon>Euteleostomi</taxon>
        <taxon>Actinopterygii</taxon>
        <taxon>Neopterygii</taxon>
        <taxon>Teleostei</taxon>
        <taxon>Neoteleostei</taxon>
        <taxon>Acanthomorphata</taxon>
        <taxon>Carangaria</taxon>
        <taxon>Carangiformes</taxon>
        <taxon>Carangidae</taxon>
        <taxon>Seriola</taxon>
    </lineage>
</organism>
<sequence length="172" mass="19617">MPDLLAHMSRCEIDLLDKVLRDKRSFITSEQYEEIKKVFYHFDKSKDGLLNQLEFAAAIKAMDFEIADHEQEPTFLRFAKEGQRAEEPAAMTIDLSGFTTFVLQQYKDNDTKDTLFAAFETVANGKDTLSAEDIRAAIPQEEADYLLSQLELKDGDHGLEYKKFTEAIYGGT</sequence>
<dbReference type="PROSITE" id="PS50222">
    <property type="entry name" value="EF_HAND_2"/>
    <property type="match status" value="1"/>
</dbReference>
<dbReference type="Ensembl" id="ENSSLDT00000007557.1">
    <property type="protein sequence ID" value="ENSSLDP00000007326.1"/>
    <property type="gene ID" value="ENSSLDG00000005816.1"/>
</dbReference>
<proteinExistence type="predicted"/>
<keyword evidence="7" id="KW-1185">Reference proteome</keyword>
<dbReference type="PROSITE" id="PS00018">
    <property type="entry name" value="EF_HAND_1"/>
    <property type="match status" value="1"/>
</dbReference>
<evidence type="ECO:0000256" key="2">
    <source>
        <dbReference type="ARBA" id="ARBA00022737"/>
    </source>
</evidence>
<dbReference type="Proteomes" id="UP000261360">
    <property type="component" value="Unplaced"/>
</dbReference>
<dbReference type="InterPro" id="IPR014837">
    <property type="entry name" value="EF-hand_Ca_insen"/>
</dbReference>
<protein>
    <recommendedName>
        <fullName evidence="5">EF-hand domain-containing protein</fullName>
    </recommendedName>
</protein>
<evidence type="ECO:0000259" key="5">
    <source>
        <dbReference type="PROSITE" id="PS50222"/>
    </source>
</evidence>
<dbReference type="Gene3D" id="1.10.238.10">
    <property type="entry name" value="EF-hand"/>
    <property type="match status" value="2"/>
</dbReference>
<keyword evidence="4" id="KW-0009">Actin-binding</keyword>
<keyword evidence="2" id="KW-0677">Repeat</keyword>
<dbReference type="InterPro" id="IPR002048">
    <property type="entry name" value="EF_hand_dom"/>
</dbReference>
<dbReference type="InterPro" id="IPR018247">
    <property type="entry name" value="EF_Hand_1_Ca_BS"/>
</dbReference>
<keyword evidence="1" id="KW-0479">Metal-binding</keyword>
<reference evidence="6" key="1">
    <citation type="submission" date="2025-08" db="UniProtKB">
        <authorList>
            <consortium name="Ensembl"/>
        </authorList>
    </citation>
    <scope>IDENTIFICATION</scope>
</reference>
<accession>A0A3B4WT07</accession>
<evidence type="ECO:0000313" key="6">
    <source>
        <dbReference type="Ensembl" id="ENSSLDP00000007326.1"/>
    </source>
</evidence>
<dbReference type="Pfam" id="PF08726">
    <property type="entry name" value="EFhand_Ca_insen"/>
    <property type="match status" value="1"/>
</dbReference>
<name>A0A3B4WT07_SERLL</name>
<evidence type="ECO:0000256" key="3">
    <source>
        <dbReference type="ARBA" id="ARBA00022837"/>
    </source>
</evidence>
<dbReference type="InterPro" id="IPR011992">
    <property type="entry name" value="EF-hand-dom_pair"/>
</dbReference>
<dbReference type="SMART" id="SM01184">
    <property type="entry name" value="efhand_Ca_insen"/>
    <property type="match status" value="1"/>
</dbReference>
<dbReference type="GO" id="GO:0003779">
    <property type="term" value="F:actin binding"/>
    <property type="evidence" value="ECO:0007669"/>
    <property type="project" value="UniProtKB-KW"/>
</dbReference>